<dbReference type="EMBL" id="CP012160">
    <property type="protein sequence ID" value="AKS47157.1"/>
    <property type="molecule type" value="Genomic_DNA"/>
</dbReference>
<dbReference type="KEGG" id="otm:OSB_26300"/>
<dbReference type="Proteomes" id="UP000067444">
    <property type="component" value="Chromosome"/>
</dbReference>
<dbReference type="OrthoDB" id="7838463at2"/>
<evidence type="ECO:0000313" key="1">
    <source>
        <dbReference type="EMBL" id="AKS47157.1"/>
    </source>
</evidence>
<evidence type="ECO:0000313" key="2">
    <source>
        <dbReference type="Proteomes" id="UP000067444"/>
    </source>
</evidence>
<accession>A0A0K0Y8F7</accession>
<sequence>MGFLLAGVALLLSTTGFLDRGQHYFGALTQDQNLVFEDRRAVETSGEDIGLVYRSNPDHPVILSGLPAYQSVQFNLPLDARPTSGHLQVDATLQVLDGVEGVLRISIDGAKRGELLLRPGVVERTLQIPLSPTDFVRDQLVVSFSLQGEGPGSSCSRNEGLEAVVEIETTSLLVLTLDRTLETPRDRVHAWGNLTRVAWPDWLQREERIRRLILAAQFERYGIQSVMVDGHSNDALTTDEMRNALPFFAALGSDLGEAEWPKALAQSGTNAGIRHFYRRTTWRERYDVRDDPAMKIPETFDLHLALGRQMNAQGWTVTVVLNNRLVHQEIVAPDHLQFEASVSLPEEMQTTVNVLEVSVASPHLSTGECDIGPELFAELLPTSRLHHGDTTFIDPIGDVRATLADLGRLKVGMVTDFSASDAQAMSEMLGALLPDAVAVGPNSESANIILTSSENVISSLQNVGPVWLVTRDPATLKLGAEFIQEGSELPRHSLGVLVVPNGVNLMDLAG</sequence>
<reference evidence="1 2" key="1">
    <citation type="journal article" date="2015" name="Genome Announc.">
        <title>Closed Genome Sequence of Octadecabacter temperatus SB1, the First Mesophilic Species of the Genus Octadecabacter.</title>
        <authorList>
            <person name="Voget S."/>
            <person name="Billerbeck S."/>
            <person name="Simon M."/>
            <person name="Daniel R."/>
        </authorList>
    </citation>
    <scope>NUCLEOTIDE SEQUENCE [LARGE SCALE GENOMIC DNA]</scope>
    <source>
        <strain evidence="1 2">SB1</strain>
    </source>
</reference>
<gene>
    <name evidence="1" type="ORF">OSB_26300</name>
</gene>
<dbReference type="RefSeq" id="WP_049835385.1">
    <property type="nucleotide sequence ID" value="NZ_CP012160.1"/>
</dbReference>
<protein>
    <submittedName>
        <fullName evidence="1">Bacterial cellulose synthase subunit</fullName>
    </submittedName>
</protein>
<keyword evidence="2" id="KW-1185">Reference proteome</keyword>
<organism evidence="1 2">
    <name type="scientific">Octadecabacter temperatus</name>
    <dbReference type="NCBI Taxonomy" id="1458307"/>
    <lineage>
        <taxon>Bacteria</taxon>
        <taxon>Pseudomonadati</taxon>
        <taxon>Pseudomonadota</taxon>
        <taxon>Alphaproteobacteria</taxon>
        <taxon>Rhodobacterales</taxon>
        <taxon>Roseobacteraceae</taxon>
        <taxon>Octadecabacter</taxon>
    </lineage>
</organism>
<dbReference type="STRING" id="1458307.OSB_26300"/>
<name>A0A0K0Y8F7_9RHOB</name>
<proteinExistence type="predicted"/>
<dbReference type="AlphaFoldDB" id="A0A0K0Y8F7"/>